<dbReference type="SUPFAM" id="SSF161098">
    <property type="entry name" value="MetI-like"/>
    <property type="match status" value="1"/>
</dbReference>
<keyword evidence="5" id="KW-0813">Transport</keyword>
<sequence length="256" mass="27277">MLVALAGFVLVLASVLLNGWPDLTWHFLSSWPDAAAGGDGILPELINTTVMVGLALVITAPLGLMVAVYQTEYRQRRRPPLERVRGTWLAAPTIVIGLVVYRVAVGWFHWPISLLTGTLALAVINWPFMVSISESALGGVPASYRQASLALGASRFETVVRVVIPAAAAPLIEGLGMAAARMAGESAALIVTAGINVSRHWGLLAPGETLAVHIWYLRTEGLAAGRDAASAATGVVLLTLVTVVLWISRRIARWFE</sequence>
<keyword evidence="3 5" id="KW-1133">Transmembrane helix</keyword>
<organism evidence="7 8">
    <name type="scientific">Sulfobacillus harzensis</name>
    <dbReference type="NCBI Taxonomy" id="2729629"/>
    <lineage>
        <taxon>Bacteria</taxon>
        <taxon>Bacillati</taxon>
        <taxon>Bacillota</taxon>
        <taxon>Clostridia</taxon>
        <taxon>Eubacteriales</taxon>
        <taxon>Clostridiales Family XVII. Incertae Sedis</taxon>
        <taxon>Sulfobacillus</taxon>
    </lineage>
</organism>
<reference evidence="7 8" key="1">
    <citation type="submission" date="2020-04" db="EMBL/GenBank/DDBJ databases">
        <authorList>
            <person name="Zhang R."/>
            <person name="Schippers A."/>
        </authorList>
    </citation>
    <scope>NUCLEOTIDE SEQUENCE [LARGE SCALE GENOMIC DNA]</scope>
    <source>
        <strain evidence="7 8">DSM 109850</strain>
    </source>
</reference>
<evidence type="ECO:0000256" key="4">
    <source>
        <dbReference type="ARBA" id="ARBA00023136"/>
    </source>
</evidence>
<evidence type="ECO:0000256" key="3">
    <source>
        <dbReference type="ARBA" id="ARBA00022989"/>
    </source>
</evidence>
<dbReference type="GO" id="GO:0005886">
    <property type="term" value="C:plasma membrane"/>
    <property type="evidence" value="ECO:0007669"/>
    <property type="project" value="UniProtKB-SubCell"/>
</dbReference>
<dbReference type="GO" id="GO:0055085">
    <property type="term" value="P:transmembrane transport"/>
    <property type="evidence" value="ECO:0007669"/>
    <property type="project" value="InterPro"/>
</dbReference>
<feature type="transmembrane region" description="Helical" evidence="5">
    <location>
        <begin position="45"/>
        <end position="69"/>
    </location>
</feature>
<evidence type="ECO:0000259" key="6">
    <source>
        <dbReference type="PROSITE" id="PS50928"/>
    </source>
</evidence>
<evidence type="ECO:0000313" key="8">
    <source>
        <dbReference type="Proteomes" id="UP000533476"/>
    </source>
</evidence>
<dbReference type="Pfam" id="PF00528">
    <property type="entry name" value="BPD_transp_1"/>
    <property type="match status" value="1"/>
</dbReference>
<dbReference type="CDD" id="cd06261">
    <property type="entry name" value="TM_PBP2"/>
    <property type="match status" value="1"/>
</dbReference>
<evidence type="ECO:0000313" key="7">
    <source>
        <dbReference type="EMBL" id="NMP22140.1"/>
    </source>
</evidence>
<dbReference type="InterPro" id="IPR000515">
    <property type="entry name" value="MetI-like"/>
</dbReference>
<feature type="transmembrane region" description="Helical" evidence="5">
    <location>
        <begin position="228"/>
        <end position="247"/>
    </location>
</feature>
<comment type="subcellular location">
    <subcellularLocation>
        <location evidence="5">Cell membrane</location>
        <topology evidence="5">Multi-pass membrane protein</topology>
    </subcellularLocation>
    <subcellularLocation>
        <location evidence="1">Membrane</location>
        <topology evidence="1">Multi-pass membrane protein</topology>
    </subcellularLocation>
</comment>
<feature type="transmembrane region" description="Helical" evidence="5">
    <location>
        <begin position="89"/>
        <end position="110"/>
    </location>
</feature>
<feature type="domain" description="ABC transmembrane type-1" evidence="6">
    <location>
        <begin position="45"/>
        <end position="248"/>
    </location>
</feature>
<dbReference type="PANTHER" id="PTHR43470:SF4">
    <property type="entry name" value="ABC TRANSPORTER PERMEASE PROTEIN YQGI-RELATED"/>
    <property type="match status" value="1"/>
</dbReference>
<dbReference type="Proteomes" id="UP000533476">
    <property type="component" value="Unassembled WGS sequence"/>
</dbReference>
<gene>
    <name evidence="7" type="ORF">HIJ39_07220</name>
</gene>
<evidence type="ECO:0000256" key="5">
    <source>
        <dbReference type="RuleBase" id="RU363032"/>
    </source>
</evidence>
<keyword evidence="4 5" id="KW-0472">Membrane</keyword>
<keyword evidence="2 5" id="KW-0812">Transmembrane</keyword>
<dbReference type="InterPro" id="IPR035906">
    <property type="entry name" value="MetI-like_sf"/>
</dbReference>
<dbReference type="PANTHER" id="PTHR43470">
    <property type="entry name" value="PHOSPHATE TRANSPORT SYSTEM PERMEASE PROTEIN PSTA-RELATED"/>
    <property type="match status" value="1"/>
</dbReference>
<comment type="similarity">
    <text evidence="5">Belongs to the binding-protein-dependent transport system permease family.</text>
</comment>
<evidence type="ECO:0000256" key="1">
    <source>
        <dbReference type="ARBA" id="ARBA00004141"/>
    </source>
</evidence>
<name>A0A7Y0L4A3_9FIRM</name>
<dbReference type="AlphaFoldDB" id="A0A7Y0L4A3"/>
<dbReference type="EMBL" id="JABBVZ010000017">
    <property type="protein sequence ID" value="NMP22140.1"/>
    <property type="molecule type" value="Genomic_DNA"/>
</dbReference>
<dbReference type="PROSITE" id="PS50928">
    <property type="entry name" value="ABC_TM1"/>
    <property type="match status" value="1"/>
</dbReference>
<dbReference type="Gene3D" id="1.10.3720.10">
    <property type="entry name" value="MetI-like"/>
    <property type="match status" value="1"/>
</dbReference>
<keyword evidence="8" id="KW-1185">Reference proteome</keyword>
<protein>
    <submittedName>
        <fullName evidence="7">ABC transporter permease subunit</fullName>
    </submittedName>
</protein>
<evidence type="ECO:0000256" key="2">
    <source>
        <dbReference type="ARBA" id="ARBA00022692"/>
    </source>
</evidence>
<accession>A0A7Y0L4A3</accession>
<proteinExistence type="inferred from homology"/>
<comment type="caution">
    <text evidence="7">The sequence shown here is derived from an EMBL/GenBank/DDBJ whole genome shotgun (WGS) entry which is preliminary data.</text>
</comment>